<gene>
    <name evidence="2" type="ORF">HLB23_30940</name>
</gene>
<feature type="domain" description="HTH cro/C1-type" evidence="1">
    <location>
        <begin position="13"/>
        <end position="45"/>
    </location>
</feature>
<dbReference type="GO" id="GO:0003677">
    <property type="term" value="F:DNA binding"/>
    <property type="evidence" value="ECO:0007669"/>
    <property type="project" value="InterPro"/>
</dbReference>
<comment type="caution">
    <text evidence="2">The sequence shown here is derived from an EMBL/GenBank/DDBJ whole genome shotgun (WGS) entry which is preliminary data.</text>
</comment>
<dbReference type="CDD" id="cd00093">
    <property type="entry name" value="HTH_XRE"/>
    <property type="match status" value="1"/>
</dbReference>
<dbReference type="SMART" id="SM00530">
    <property type="entry name" value="HTH_XRE"/>
    <property type="match status" value="1"/>
</dbReference>
<reference evidence="2 3" key="1">
    <citation type="submission" date="2020-05" db="EMBL/GenBank/DDBJ databases">
        <title>MicrobeNet Type strains.</title>
        <authorList>
            <person name="Nicholson A.C."/>
        </authorList>
    </citation>
    <scope>NUCLEOTIDE SEQUENCE [LARGE SCALE GENOMIC DNA]</scope>
    <source>
        <strain evidence="2 3">JCM 3224</strain>
    </source>
</reference>
<dbReference type="InterPro" id="IPR001387">
    <property type="entry name" value="Cro/C1-type_HTH"/>
</dbReference>
<dbReference type="AlphaFoldDB" id="A0A849CDH8"/>
<keyword evidence="3" id="KW-1185">Reference proteome</keyword>
<dbReference type="SUPFAM" id="SSF47413">
    <property type="entry name" value="lambda repressor-like DNA-binding domains"/>
    <property type="match status" value="1"/>
</dbReference>
<dbReference type="Pfam" id="PF19054">
    <property type="entry name" value="DUF5753"/>
    <property type="match status" value="1"/>
</dbReference>
<evidence type="ECO:0000313" key="2">
    <source>
        <dbReference type="EMBL" id="NNH74217.1"/>
    </source>
</evidence>
<dbReference type="InterPro" id="IPR043917">
    <property type="entry name" value="DUF5753"/>
</dbReference>
<dbReference type="Pfam" id="PF13560">
    <property type="entry name" value="HTH_31"/>
    <property type="match status" value="1"/>
</dbReference>
<dbReference type="PROSITE" id="PS50943">
    <property type="entry name" value="HTH_CROC1"/>
    <property type="match status" value="1"/>
</dbReference>
<dbReference type="InterPro" id="IPR010982">
    <property type="entry name" value="Lambda_DNA-bd_dom_sf"/>
</dbReference>
<dbReference type="Gene3D" id="1.10.260.40">
    <property type="entry name" value="lambda repressor-like DNA-binding domains"/>
    <property type="match status" value="1"/>
</dbReference>
<proteinExistence type="predicted"/>
<dbReference type="RefSeq" id="WP_169815118.1">
    <property type="nucleotide sequence ID" value="NZ_JABELX010000013.1"/>
</dbReference>
<accession>A0A849CDH8</accession>
<organism evidence="2 3">
    <name type="scientific">Nocardia uniformis</name>
    <dbReference type="NCBI Taxonomy" id="53432"/>
    <lineage>
        <taxon>Bacteria</taxon>
        <taxon>Bacillati</taxon>
        <taxon>Actinomycetota</taxon>
        <taxon>Actinomycetes</taxon>
        <taxon>Mycobacteriales</taxon>
        <taxon>Nocardiaceae</taxon>
        <taxon>Nocardia</taxon>
    </lineage>
</organism>
<dbReference type="Proteomes" id="UP000586827">
    <property type="component" value="Unassembled WGS sequence"/>
</dbReference>
<protein>
    <submittedName>
        <fullName evidence="2">Helix-turn-helix domain-containing protein</fullName>
    </submittedName>
</protein>
<sequence>MATLRSQWLGQRLRDLRDAAGITLADAAEYLGVKNTSTMSRYETGIIPLRWTDVDALLTMYGVADQGLRSELISLAKEAWRKGWWDEYRDVVGDKRYLDAFWLEGRARHIRTFNLGFIHGLLETPGYMGAIFRNDSSFDEAAAARAVELRLARQRILDTGQASMTAIISELVLRQRIGSPAIMREQLTHLLTLSERDSITIRVLDFDATVYHALAGAFTLFDLGEPFTPVAYVENLAGCLYVESPAVERYLGAYDEIEKAALTPSESARVIRQACEVWK</sequence>
<evidence type="ECO:0000259" key="1">
    <source>
        <dbReference type="PROSITE" id="PS50943"/>
    </source>
</evidence>
<dbReference type="EMBL" id="JABELX010000013">
    <property type="protein sequence ID" value="NNH74217.1"/>
    <property type="molecule type" value="Genomic_DNA"/>
</dbReference>
<name>A0A849CDH8_9NOCA</name>
<evidence type="ECO:0000313" key="3">
    <source>
        <dbReference type="Proteomes" id="UP000586827"/>
    </source>
</evidence>